<dbReference type="Pfam" id="PF00107">
    <property type="entry name" value="ADH_zinc_N"/>
    <property type="match status" value="1"/>
</dbReference>
<dbReference type="CDD" id="cd08276">
    <property type="entry name" value="MDR7"/>
    <property type="match status" value="1"/>
</dbReference>
<gene>
    <name evidence="2" type="ORF">PPNSA23_33900</name>
</gene>
<dbReference type="Gene3D" id="3.40.50.720">
    <property type="entry name" value="NAD(P)-binding Rossmann-like Domain"/>
    <property type="match status" value="1"/>
</dbReference>
<dbReference type="Gene3D" id="3.90.180.10">
    <property type="entry name" value="Medium-chain alcohol dehydrogenases, catalytic domain"/>
    <property type="match status" value="1"/>
</dbReference>
<dbReference type="PANTHER" id="PTHR45033">
    <property type="match status" value="1"/>
</dbReference>
<dbReference type="InterPro" id="IPR013149">
    <property type="entry name" value="ADH-like_C"/>
</dbReference>
<dbReference type="SMART" id="SM00829">
    <property type="entry name" value="PKS_ER"/>
    <property type="match status" value="1"/>
</dbReference>
<feature type="domain" description="Enoyl reductase (ER)" evidence="1">
    <location>
        <begin position="8"/>
        <end position="329"/>
    </location>
</feature>
<dbReference type="InterPro" id="IPR013154">
    <property type="entry name" value="ADH-like_N"/>
</dbReference>
<proteinExistence type="predicted"/>
<sequence length="333" mass="34615">MRAYRLAGPAAPLNLVEIPDPKPGAGQVVVDIKAATLNYRDTIVQEGRYSDGQRADLIPLSDGAGVISAVGEGVPHDRIGERVVIGFMPNWIEGPFSAEKQAGALGGGFVDGVLAERIAVPADGVVRIPDDWSYEEAAAYPCAGVTAWNCLFGGRGIRPGSTVLLQGTGGVSTFALQFARAAGARVIVTSSSDEKLSEARALGAEAAINYRNTADWGTVAAKTSGEEGVDLVVEVGGSGTLNQALNAVRRGGEIALVGVLTGFGGEINTSAILMKGVNVRGVYVGSLADLREAMRSGVRPLVQEIFAFEQANQAYARLRSGAHRGKIAIRVAD</sequence>
<dbReference type="RefSeq" id="WP_407866063.1">
    <property type="nucleotide sequence ID" value="NZ_BAAFZP010000002.1"/>
</dbReference>
<dbReference type="SUPFAM" id="SSF51735">
    <property type="entry name" value="NAD(P)-binding Rossmann-fold domains"/>
    <property type="match status" value="1"/>
</dbReference>
<evidence type="ECO:0000259" key="1">
    <source>
        <dbReference type="SMART" id="SM00829"/>
    </source>
</evidence>
<dbReference type="PANTHER" id="PTHR45033:SF2">
    <property type="entry name" value="ZINC-TYPE ALCOHOL DEHYDROGENASE-LIKE PROTEIN C1773.06C"/>
    <property type="match status" value="1"/>
</dbReference>
<keyword evidence="3" id="KW-1185">Reference proteome</keyword>
<dbReference type="Pfam" id="PF08240">
    <property type="entry name" value="ADH_N"/>
    <property type="match status" value="1"/>
</dbReference>
<dbReference type="Proteomes" id="UP001628091">
    <property type="component" value="Unassembled WGS sequence"/>
</dbReference>
<name>A0ABQ0H3G2_9HYPH</name>
<dbReference type="InterPro" id="IPR011032">
    <property type="entry name" value="GroES-like_sf"/>
</dbReference>
<comment type="caution">
    <text evidence="2">The sequence shown here is derived from an EMBL/GenBank/DDBJ whole genome shotgun (WGS) entry which is preliminary data.</text>
</comment>
<dbReference type="InterPro" id="IPR036291">
    <property type="entry name" value="NAD(P)-bd_dom_sf"/>
</dbReference>
<dbReference type="InterPro" id="IPR052711">
    <property type="entry name" value="Zinc_ADH-like"/>
</dbReference>
<dbReference type="EMBL" id="BAAFZP010000002">
    <property type="protein sequence ID" value="GAB1583447.1"/>
    <property type="molecule type" value="Genomic_DNA"/>
</dbReference>
<dbReference type="InterPro" id="IPR020843">
    <property type="entry name" value="ER"/>
</dbReference>
<reference evidence="2 3" key="1">
    <citation type="submission" date="2024-10" db="EMBL/GenBank/DDBJ databases">
        <title>Isolation, draft genome sequencing and identification of Phyllobacterium sp. NSA23, isolated from leaf soil.</title>
        <authorList>
            <person name="Akita H."/>
        </authorList>
    </citation>
    <scope>NUCLEOTIDE SEQUENCE [LARGE SCALE GENOMIC DNA]</scope>
    <source>
        <strain evidence="2 3">NSA23</strain>
    </source>
</reference>
<accession>A0ABQ0H3G2</accession>
<protein>
    <submittedName>
        <fullName evidence="2">NAD(P)-dependent alcohol dehydrogenase</fullName>
    </submittedName>
</protein>
<evidence type="ECO:0000313" key="3">
    <source>
        <dbReference type="Proteomes" id="UP001628091"/>
    </source>
</evidence>
<organism evidence="2 3">
    <name type="scientific">Phyllobacterium phragmitis</name>
    <dbReference type="NCBI Taxonomy" id="2670329"/>
    <lineage>
        <taxon>Bacteria</taxon>
        <taxon>Pseudomonadati</taxon>
        <taxon>Pseudomonadota</taxon>
        <taxon>Alphaproteobacteria</taxon>
        <taxon>Hyphomicrobiales</taxon>
        <taxon>Phyllobacteriaceae</taxon>
        <taxon>Phyllobacterium</taxon>
    </lineage>
</organism>
<evidence type="ECO:0000313" key="2">
    <source>
        <dbReference type="EMBL" id="GAB1583447.1"/>
    </source>
</evidence>
<dbReference type="SUPFAM" id="SSF50129">
    <property type="entry name" value="GroES-like"/>
    <property type="match status" value="1"/>
</dbReference>